<gene>
    <name evidence="1" type="ORF">H8790_06665</name>
</gene>
<sequence>MNRKKDLPLFAAVALLVLLVCGLLIRNSLPNTPHLQLPEAGASSSAAEDPSGEEDTLIRVEVTPETVQDVIATLERPTDYTRSITTETIWSGGSSRTELTVTLSRGWTRVDAVLPSGTTRHSITDGETTYVWYDSSLSYFTGKAGDISSDNEQHIPTYEDILSLRVEEIAAADYRNLSDIYCIYVETVPDENGYVLRYWVEVNTGLLIASEWLQDGATIYRMGSPTADSANITEEQFTLPDGTVLHSPNA</sequence>
<dbReference type="RefSeq" id="WP_187334102.1">
    <property type="nucleotide sequence ID" value="NZ_CP060490.1"/>
</dbReference>
<evidence type="ECO:0000313" key="1">
    <source>
        <dbReference type="EMBL" id="QNL45674.1"/>
    </source>
</evidence>
<dbReference type="AlphaFoldDB" id="A0A7G9B7Z3"/>
<reference evidence="1 2" key="1">
    <citation type="submission" date="2020-08" db="EMBL/GenBank/DDBJ databases">
        <authorList>
            <person name="Liu C."/>
            <person name="Sun Q."/>
        </authorList>
    </citation>
    <scope>NUCLEOTIDE SEQUENCE [LARGE SCALE GENOMIC DNA]</scope>
    <source>
        <strain evidence="1 2">NSJ-62</strain>
    </source>
</reference>
<protein>
    <submittedName>
        <fullName evidence="1">Uncharacterized protein</fullName>
    </submittedName>
</protein>
<dbReference type="Proteomes" id="UP000515960">
    <property type="component" value="Chromosome"/>
</dbReference>
<dbReference type="KEGG" id="ohi:H8790_06665"/>
<dbReference type="EMBL" id="CP060490">
    <property type="protein sequence ID" value="QNL45674.1"/>
    <property type="molecule type" value="Genomic_DNA"/>
</dbReference>
<accession>A0A7G9B7Z3</accession>
<evidence type="ECO:0000313" key="2">
    <source>
        <dbReference type="Proteomes" id="UP000515960"/>
    </source>
</evidence>
<proteinExistence type="predicted"/>
<organism evidence="1 2">
    <name type="scientific">Oscillibacter hominis</name>
    <dbReference type="NCBI Taxonomy" id="2763056"/>
    <lineage>
        <taxon>Bacteria</taxon>
        <taxon>Bacillati</taxon>
        <taxon>Bacillota</taxon>
        <taxon>Clostridia</taxon>
        <taxon>Eubacteriales</taxon>
        <taxon>Oscillospiraceae</taxon>
        <taxon>Oscillibacter</taxon>
    </lineage>
</organism>
<name>A0A7G9B7Z3_9FIRM</name>
<keyword evidence="2" id="KW-1185">Reference proteome</keyword>